<evidence type="ECO:0000256" key="1">
    <source>
        <dbReference type="RuleBase" id="RU366020"/>
    </source>
</evidence>
<comment type="catalytic activity">
    <reaction evidence="1">
        <text>O-phospho-L-threonyl-[protein] + H2O = L-threonyl-[protein] + phosphate</text>
        <dbReference type="Rhea" id="RHEA:47004"/>
        <dbReference type="Rhea" id="RHEA-COMP:11060"/>
        <dbReference type="Rhea" id="RHEA-COMP:11605"/>
        <dbReference type="ChEBI" id="CHEBI:15377"/>
        <dbReference type="ChEBI" id="CHEBI:30013"/>
        <dbReference type="ChEBI" id="CHEBI:43474"/>
        <dbReference type="ChEBI" id="CHEBI:61977"/>
        <dbReference type="EC" id="3.1.3.16"/>
    </reaction>
</comment>
<accession>A0A6A1VHT1</accession>
<reference evidence="2 3" key="1">
    <citation type="journal article" date="2019" name="Plant Biotechnol. J.">
        <title>The red bayberry genome and genetic basis of sex determination.</title>
        <authorList>
            <person name="Jia H.M."/>
            <person name="Jia H.J."/>
            <person name="Cai Q.L."/>
            <person name="Wang Y."/>
            <person name="Zhao H.B."/>
            <person name="Yang W.F."/>
            <person name="Wang G.Y."/>
            <person name="Li Y.H."/>
            <person name="Zhan D.L."/>
            <person name="Shen Y.T."/>
            <person name="Niu Q.F."/>
            <person name="Chang L."/>
            <person name="Qiu J."/>
            <person name="Zhao L."/>
            <person name="Xie H.B."/>
            <person name="Fu W.Y."/>
            <person name="Jin J."/>
            <person name="Li X.W."/>
            <person name="Jiao Y."/>
            <person name="Zhou C.C."/>
            <person name="Tu T."/>
            <person name="Chai C.Y."/>
            <person name="Gao J.L."/>
            <person name="Fan L.J."/>
            <person name="van de Weg E."/>
            <person name="Wang J.Y."/>
            <person name="Gao Z.S."/>
        </authorList>
    </citation>
    <scope>NUCLEOTIDE SEQUENCE [LARGE SCALE GENOMIC DNA]</scope>
    <source>
        <tissue evidence="2">Leaves</tissue>
    </source>
</reference>
<proteinExistence type="inferred from homology"/>
<dbReference type="EC" id="3.1.3.16" evidence="1"/>
<dbReference type="InterPro" id="IPR036457">
    <property type="entry name" value="PPM-type-like_dom_sf"/>
</dbReference>
<comment type="catalytic activity">
    <reaction evidence="1">
        <text>O-phospho-L-seryl-[protein] + H2O = L-seryl-[protein] + phosphate</text>
        <dbReference type="Rhea" id="RHEA:20629"/>
        <dbReference type="Rhea" id="RHEA-COMP:9863"/>
        <dbReference type="Rhea" id="RHEA-COMP:11604"/>
        <dbReference type="ChEBI" id="CHEBI:15377"/>
        <dbReference type="ChEBI" id="CHEBI:29999"/>
        <dbReference type="ChEBI" id="CHEBI:43474"/>
        <dbReference type="ChEBI" id="CHEBI:83421"/>
        <dbReference type="EC" id="3.1.3.16"/>
    </reaction>
</comment>
<name>A0A6A1VHT1_9ROSI</name>
<comment type="cofactor">
    <cofactor evidence="1">
        <name>Mg(2+)</name>
        <dbReference type="ChEBI" id="CHEBI:18420"/>
    </cofactor>
</comment>
<dbReference type="SUPFAM" id="SSF81606">
    <property type="entry name" value="PP2C-like"/>
    <property type="match status" value="1"/>
</dbReference>
<keyword evidence="1" id="KW-0378">Hydrolase</keyword>
<sequence length="151" mass="17130">MGHMFFFKSQVIATNKFKIGKCEDFVWVTKDELLEFFLEQAEFLNKMNVDPSLFPWELMVNASIMVGDDEVNNDPQILLRTAHAATFSTGSATVIVAMLERNGILKIANVGDCGVKVIREGQIFFSTSPQEHYFDCPYQLSSEMVGQYWPS</sequence>
<keyword evidence="1" id="KW-0464">Manganese</keyword>
<protein>
    <recommendedName>
        <fullName evidence="1">Protein phosphatase</fullName>
        <ecNumber evidence="1">3.1.3.16</ecNumber>
    </recommendedName>
</protein>
<gene>
    <name evidence="2" type="ORF">CJ030_MR6G010294</name>
</gene>
<dbReference type="InterPro" id="IPR039123">
    <property type="entry name" value="PPTC7"/>
</dbReference>
<dbReference type="GO" id="GO:0004722">
    <property type="term" value="F:protein serine/threonine phosphatase activity"/>
    <property type="evidence" value="ECO:0007669"/>
    <property type="project" value="UniProtKB-EC"/>
</dbReference>
<keyword evidence="1" id="KW-0460">Magnesium</keyword>
<evidence type="ECO:0000313" key="3">
    <source>
        <dbReference type="Proteomes" id="UP000516437"/>
    </source>
</evidence>
<keyword evidence="1" id="KW-0479">Metal-binding</keyword>
<comment type="cofactor">
    <cofactor evidence="1">
        <name>Mn(2+)</name>
        <dbReference type="ChEBI" id="CHEBI:29035"/>
    </cofactor>
</comment>
<dbReference type="EMBL" id="RXIC02000024">
    <property type="protein sequence ID" value="KAB1210610.1"/>
    <property type="molecule type" value="Genomic_DNA"/>
</dbReference>
<comment type="caution">
    <text evidence="2">The sequence shown here is derived from an EMBL/GenBank/DDBJ whole genome shotgun (WGS) entry which is preliminary data.</text>
</comment>
<dbReference type="PANTHER" id="PTHR12320:SF60">
    <property type="entry name" value="PROTEIN PHOSPHATASE 2C 26-RELATED"/>
    <property type="match status" value="1"/>
</dbReference>
<keyword evidence="1" id="KW-0904">Protein phosphatase</keyword>
<evidence type="ECO:0000313" key="2">
    <source>
        <dbReference type="EMBL" id="KAB1210610.1"/>
    </source>
</evidence>
<dbReference type="Proteomes" id="UP000516437">
    <property type="component" value="Chromosome 6"/>
</dbReference>
<dbReference type="GO" id="GO:0009507">
    <property type="term" value="C:chloroplast"/>
    <property type="evidence" value="ECO:0007669"/>
    <property type="project" value="TreeGrafter"/>
</dbReference>
<organism evidence="2 3">
    <name type="scientific">Morella rubra</name>
    <name type="common">Chinese bayberry</name>
    <dbReference type="NCBI Taxonomy" id="262757"/>
    <lineage>
        <taxon>Eukaryota</taxon>
        <taxon>Viridiplantae</taxon>
        <taxon>Streptophyta</taxon>
        <taxon>Embryophyta</taxon>
        <taxon>Tracheophyta</taxon>
        <taxon>Spermatophyta</taxon>
        <taxon>Magnoliopsida</taxon>
        <taxon>eudicotyledons</taxon>
        <taxon>Gunneridae</taxon>
        <taxon>Pentapetalae</taxon>
        <taxon>rosids</taxon>
        <taxon>fabids</taxon>
        <taxon>Fagales</taxon>
        <taxon>Myricaceae</taxon>
        <taxon>Morella</taxon>
    </lineage>
</organism>
<dbReference type="PANTHER" id="PTHR12320">
    <property type="entry name" value="PROTEIN PHOSPHATASE 2C"/>
    <property type="match status" value="1"/>
</dbReference>
<dbReference type="Gene3D" id="3.60.40.10">
    <property type="entry name" value="PPM-type phosphatase domain"/>
    <property type="match status" value="1"/>
</dbReference>
<comment type="similarity">
    <text evidence="1">Belongs to the PP2C family.</text>
</comment>
<dbReference type="GO" id="GO:0046872">
    <property type="term" value="F:metal ion binding"/>
    <property type="evidence" value="ECO:0007669"/>
    <property type="project" value="UniProtKB-UniRule"/>
</dbReference>
<dbReference type="AlphaFoldDB" id="A0A6A1VHT1"/>
<keyword evidence="3" id="KW-1185">Reference proteome</keyword>
<dbReference type="OrthoDB" id="1725256at2759"/>